<comment type="function">
    <text evidence="1">Specifically methylates the cytosine at position 967 (m5C967) of 16S rRNA.</text>
</comment>
<dbReference type="NCBIfam" id="NF011494">
    <property type="entry name" value="PRK14902.1"/>
    <property type="match status" value="1"/>
</dbReference>
<dbReference type="Pfam" id="PF01029">
    <property type="entry name" value="NusB"/>
    <property type="match status" value="1"/>
</dbReference>
<accession>A0A1I3VN48</accession>
<dbReference type="EMBL" id="FOSJ01000004">
    <property type="protein sequence ID" value="SFJ96519.1"/>
    <property type="molecule type" value="Genomic_DNA"/>
</dbReference>
<feature type="binding site" evidence="14">
    <location>
        <position position="336"/>
    </location>
    <ligand>
        <name>S-adenosyl-L-methionine</name>
        <dbReference type="ChEBI" id="CHEBI:59789"/>
    </ligand>
</feature>
<feature type="active site" description="Nucleophile" evidence="14">
    <location>
        <position position="389"/>
    </location>
</feature>
<evidence type="ECO:0000256" key="8">
    <source>
        <dbReference type="ARBA" id="ARBA00022679"/>
    </source>
</evidence>
<dbReference type="SUPFAM" id="SSF53335">
    <property type="entry name" value="S-adenosyl-L-methionine-dependent methyltransferases"/>
    <property type="match status" value="1"/>
</dbReference>
<dbReference type="Gene3D" id="3.40.50.150">
    <property type="entry name" value="Vaccinia Virus protein VP39"/>
    <property type="match status" value="1"/>
</dbReference>
<dbReference type="RefSeq" id="WP_177206272.1">
    <property type="nucleotide sequence ID" value="NZ_FOSJ01000004.1"/>
</dbReference>
<keyword evidence="8 14" id="KW-0808">Transferase</keyword>
<feature type="binding site" evidence="14">
    <location>
        <position position="317"/>
    </location>
    <ligand>
        <name>S-adenosyl-L-methionine</name>
        <dbReference type="ChEBI" id="CHEBI:59789"/>
    </ligand>
</feature>
<dbReference type="SUPFAM" id="SSF48013">
    <property type="entry name" value="NusB-like"/>
    <property type="match status" value="1"/>
</dbReference>
<keyword evidence="6" id="KW-0698">rRNA processing</keyword>
<dbReference type="PANTHER" id="PTHR22807">
    <property type="entry name" value="NOP2 YEAST -RELATED NOL1/NOP2/FMU SUN DOMAIN-CONTAINING"/>
    <property type="match status" value="1"/>
</dbReference>
<evidence type="ECO:0000256" key="3">
    <source>
        <dbReference type="ARBA" id="ARBA00007494"/>
    </source>
</evidence>
<gene>
    <name evidence="16" type="ORF">SAMN04488569_100427</name>
</gene>
<dbReference type="FunFam" id="3.40.50.150:FF:000022">
    <property type="entry name" value="Ribosomal RNA small subunit methyltransferase B"/>
    <property type="match status" value="1"/>
</dbReference>
<dbReference type="Gene3D" id="3.30.70.1170">
    <property type="entry name" value="Sun protein, domain 3"/>
    <property type="match status" value="1"/>
</dbReference>
<name>A0A1I3VN48_9LACT</name>
<dbReference type="InterPro" id="IPR049560">
    <property type="entry name" value="MeTrfase_RsmB-F_NOP2_cat"/>
</dbReference>
<proteinExistence type="inferred from homology"/>
<evidence type="ECO:0000313" key="16">
    <source>
        <dbReference type="EMBL" id="SFJ96519.1"/>
    </source>
</evidence>
<evidence type="ECO:0000256" key="12">
    <source>
        <dbReference type="ARBA" id="ARBA00031088"/>
    </source>
</evidence>
<evidence type="ECO:0000256" key="5">
    <source>
        <dbReference type="ARBA" id="ARBA00022490"/>
    </source>
</evidence>
<dbReference type="GO" id="GO:0005737">
    <property type="term" value="C:cytoplasm"/>
    <property type="evidence" value="ECO:0007669"/>
    <property type="project" value="UniProtKB-SubCell"/>
</dbReference>
<evidence type="ECO:0000256" key="13">
    <source>
        <dbReference type="ARBA" id="ARBA00047283"/>
    </source>
</evidence>
<dbReference type="Pfam" id="PF01189">
    <property type="entry name" value="Methyltr_RsmB-F"/>
    <property type="match status" value="1"/>
</dbReference>
<dbReference type="PROSITE" id="PS01153">
    <property type="entry name" value="NOL1_NOP2_SUN"/>
    <property type="match status" value="1"/>
</dbReference>
<dbReference type="PROSITE" id="PS51686">
    <property type="entry name" value="SAM_MT_RSMB_NOP"/>
    <property type="match status" value="1"/>
</dbReference>
<evidence type="ECO:0000256" key="14">
    <source>
        <dbReference type="PROSITE-ProRule" id="PRU01023"/>
    </source>
</evidence>
<keyword evidence="9 14" id="KW-0949">S-adenosyl-L-methionine</keyword>
<feature type="domain" description="SAM-dependent MTase RsmB/NOP-type" evidence="15">
    <location>
        <begin position="174"/>
        <end position="450"/>
    </location>
</feature>
<dbReference type="InterPro" id="IPR035926">
    <property type="entry name" value="NusB-like_sf"/>
</dbReference>
<dbReference type="Proteomes" id="UP000199589">
    <property type="component" value="Unassembled WGS sequence"/>
</dbReference>
<sequence length="451" mass="51075">MENKSIRKSSRYLAMMILEKVNSKGAFSNIVLNQTIEKETLSKEDSNLLTELVYGVIQRKRTLDYILEPYLDNKKKLQNWVLQLLRLSVYQLYYLERVPDHAVLNEAVNIAKVRGHKGIAGLTNGVLRNVLRNGIPDYSKIKDPVVRLGTMYSLPDWIIDQSIKNIGIEETENYAQSLLEKSKVSLRVNSKQISVDKAIEQLMDEGYSVEKSRVSPYGLVSKSGLPARSSLFKTGMITIQDESSMLVAPALKIEPGDKVLDACAAPGGKTTHIATYLDQRQNGEVLALDLHAHKIRLIEQNAKRQHVDAVVKTQNIDARKIKELVSDETFDKILIDAPCSGLGLMRRKPEIRYSKTPEDLISLKKIQLDILVSLAPLLKKGGRLIYSTCTITHEENEEVIETFLRDHPAYTIEPVYLENKYINLDEDDMLRLYPHQYGTDGFFICSLTKAK</sequence>
<dbReference type="CDD" id="cd02440">
    <property type="entry name" value="AdoMet_MTases"/>
    <property type="match status" value="1"/>
</dbReference>
<dbReference type="InterPro" id="IPR001678">
    <property type="entry name" value="MeTrfase_RsmB-F_NOP2_dom"/>
</dbReference>
<evidence type="ECO:0000256" key="2">
    <source>
        <dbReference type="ARBA" id="ARBA00004496"/>
    </source>
</evidence>
<protein>
    <recommendedName>
        <fullName evidence="4">16S rRNA (cytosine(967)-C(5))-methyltransferase</fullName>
        <ecNumber evidence="4">2.1.1.176</ecNumber>
    </recommendedName>
    <alternativeName>
        <fullName evidence="11">16S rRNA m5C967 methyltransferase</fullName>
    </alternativeName>
    <alternativeName>
        <fullName evidence="12">rRNA (cytosine-C(5)-)-methyltransferase RsmB</fullName>
    </alternativeName>
</protein>
<dbReference type="InterPro" id="IPR029063">
    <property type="entry name" value="SAM-dependent_MTases_sf"/>
</dbReference>
<reference evidence="17" key="1">
    <citation type="submission" date="2016-10" db="EMBL/GenBank/DDBJ databases">
        <authorList>
            <person name="Varghese N."/>
            <person name="Submissions S."/>
        </authorList>
    </citation>
    <scope>NUCLEOTIDE SEQUENCE [LARGE SCALE GENOMIC DNA]</scope>
    <source>
        <strain evidence="17">DSM 16108</strain>
    </source>
</reference>
<evidence type="ECO:0000256" key="4">
    <source>
        <dbReference type="ARBA" id="ARBA00012140"/>
    </source>
</evidence>
<evidence type="ECO:0000256" key="6">
    <source>
        <dbReference type="ARBA" id="ARBA00022552"/>
    </source>
</evidence>
<dbReference type="PRINTS" id="PR02008">
    <property type="entry name" value="RCMTFAMILY"/>
</dbReference>
<comment type="subcellular location">
    <subcellularLocation>
        <location evidence="2">Cytoplasm</location>
    </subcellularLocation>
</comment>
<keyword evidence="10 14" id="KW-0694">RNA-binding</keyword>
<evidence type="ECO:0000259" key="15">
    <source>
        <dbReference type="PROSITE" id="PS51686"/>
    </source>
</evidence>
<keyword evidence="17" id="KW-1185">Reference proteome</keyword>
<dbReference type="Pfam" id="PF22458">
    <property type="entry name" value="RsmF-B_ferredox"/>
    <property type="match status" value="1"/>
</dbReference>
<dbReference type="GO" id="GO:0003723">
    <property type="term" value="F:RNA binding"/>
    <property type="evidence" value="ECO:0007669"/>
    <property type="project" value="UniProtKB-UniRule"/>
</dbReference>
<dbReference type="AlphaFoldDB" id="A0A1I3VN48"/>
<dbReference type="EC" id="2.1.1.176" evidence="4"/>
<evidence type="ECO:0000256" key="7">
    <source>
        <dbReference type="ARBA" id="ARBA00022603"/>
    </source>
</evidence>
<dbReference type="FunFam" id="1.10.940.10:FF:000006">
    <property type="entry name" value="16S rRNA (Cytosine(967)-C(5))-methyltransferase RsmB"/>
    <property type="match status" value="1"/>
</dbReference>
<evidence type="ECO:0000256" key="10">
    <source>
        <dbReference type="ARBA" id="ARBA00022884"/>
    </source>
</evidence>
<dbReference type="InterPro" id="IPR004573">
    <property type="entry name" value="rRNA_ssu_MeTfrase_B"/>
</dbReference>
<evidence type="ECO:0000256" key="1">
    <source>
        <dbReference type="ARBA" id="ARBA00002724"/>
    </source>
</evidence>
<keyword evidence="5" id="KW-0963">Cytoplasm</keyword>
<dbReference type="PANTHER" id="PTHR22807:SF53">
    <property type="entry name" value="RIBOSOMAL RNA SMALL SUBUNIT METHYLTRANSFERASE B-RELATED"/>
    <property type="match status" value="1"/>
</dbReference>
<dbReference type="STRING" id="258723.GCA_900169305_00224"/>
<feature type="binding site" evidence="14">
    <location>
        <position position="289"/>
    </location>
    <ligand>
        <name>S-adenosyl-L-methionine</name>
        <dbReference type="ChEBI" id="CHEBI:59789"/>
    </ligand>
</feature>
<comment type="similarity">
    <text evidence="3 14">Belongs to the class I-like SAM-binding methyltransferase superfamily. RsmB/NOP family.</text>
</comment>
<dbReference type="Gene3D" id="1.10.940.10">
    <property type="entry name" value="NusB-like"/>
    <property type="match status" value="1"/>
</dbReference>
<dbReference type="InterPro" id="IPR006027">
    <property type="entry name" value="NusB_RsmB_TIM44"/>
</dbReference>
<dbReference type="GO" id="GO:0006355">
    <property type="term" value="P:regulation of DNA-templated transcription"/>
    <property type="evidence" value="ECO:0007669"/>
    <property type="project" value="InterPro"/>
</dbReference>
<organism evidence="16 17">
    <name type="scientific">Marinilactibacillus piezotolerans</name>
    <dbReference type="NCBI Taxonomy" id="258723"/>
    <lineage>
        <taxon>Bacteria</taxon>
        <taxon>Bacillati</taxon>
        <taxon>Bacillota</taxon>
        <taxon>Bacilli</taxon>
        <taxon>Lactobacillales</taxon>
        <taxon>Carnobacteriaceae</taxon>
        <taxon>Marinilactibacillus</taxon>
    </lineage>
</organism>
<dbReference type="InterPro" id="IPR018314">
    <property type="entry name" value="RsmB/NOL1/NOP2-like_CS"/>
</dbReference>
<feature type="binding site" evidence="14">
    <location>
        <begin position="263"/>
        <end position="269"/>
    </location>
    <ligand>
        <name>S-adenosyl-L-methionine</name>
        <dbReference type="ChEBI" id="CHEBI:59789"/>
    </ligand>
</feature>
<dbReference type="NCBIfam" id="TIGR00563">
    <property type="entry name" value="rsmB"/>
    <property type="match status" value="1"/>
</dbReference>
<dbReference type="InterPro" id="IPR054728">
    <property type="entry name" value="RsmB-like_ferredoxin"/>
</dbReference>
<keyword evidence="7 14" id="KW-0489">Methyltransferase</keyword>
<evidence type="ECO:0000313" key="17">
    <source>
        <dbReference type="Proteomes" id="UP000199589"/>
    </source>
</evidence>
<evidence type="ECO:0000256" key="11">
    <source>
        <dbReference type="ARBA" id="ARBA00030399"/>
    </source>
</evidence>
<dbReference type="InterPro" id="IPR023267">
    <property type="entry name" value="RCMT"/>
</dbReference>
<evidence type="ECO:0000256" key="9">
    <source>
        <dbReference type="ARBA" id="ARBA00022691"/>
    </source>
</evidence>
<comment type="catalytic activity">
    <reaction evidence="13">
        <text>cytidine(967) in 16S rRNA + S-adenosyl-L-methionine = 5-methylcytidine(967) in 16S rRNA + S-adenosyl-L-homocysteine + H(+)</text>
        <dbReference type="Rhea" id="RHEA:42748"/>
        <dbReference type="Rhea" id="RHEA-COMP:10219"/>
        <dbReference type="Rhea" id="RHEA-COMP:10220"/>
        <dbReference type="ChEBI" id="CHEBI:15378"/>
        <dbReference type="ChEBI" id="CHEBI:57856"/>
        <dbReference type="ChEBI" id="CHEBI:59789"/>
        <dbReference type="ChEBI" id="CHEBI:74483"/>
        <dbReference type="ChEBI" id="CHEBI:82748"/>
        <dbReference type="EC" id="2.1.1.176"/>
    </reaction>
</comment>
<dbReference type="GO" id="GO:0008649">
    <property type="term" value="F:rRNA methyltransferase activity"/>
    <property type="evidence" value="ECO:0007669"/>
    <property type="project" value="InterPro"/>
</dbReference>